<keyword evidence="5 6" id="KW-0961">Cell wall biogenesis/degradation</keyword>
<keyword evidence="10" id="KW-1185">Reference proteome</keyword>
<comment type="caution">
    <text evidence="9">The sequence shown here is derived from an EMBL/GenBank/DDBJ whole genome shotgun (WGS) entry which is preliminary data.</text>
</comment>
<keyword evidence="7" id="KW-0472">Membrane</keyword>
<evidence type="ECO:0000256" key="5">
    <source>
        <dbReference type="ARBA" id="ARBA00023316"/>
    </source>
</evidence>
<dbReference type="PANTHER" id="PTHR30582">
    <property type="entry name" value="L,D-TRANSPEPTIDASE"/>
    <property type="match status" value="1"/>
</dbReference>
<dbReference type="Pfam" id="PF03734">
    <property type="entry name" value="YkuD"/>
    <property type="match status" value="1"/>
</dbReference>
<dbReference type="GO" id="GO:0018104">
    <property type="term" value="P:peptidoglycan-protein cross-linking"/>
    <property type="evidence" value="ECO:0007669"/>
    <property type="project" value="TreeGrafter"/>
</dbReference>
<dbReference type="GO" id="GO:0008360">
    <property type="term" value="P:regulation of cell shape"/>
    <property type="evidence" value="ECO:0007669"/>
    <property type="project" value="UniProtKB-UniRule"/>
</dbReference>
<dbReference type="PROSITE" id="PS52029">
    <property type="entry name" value="LD_TPASE"/>
    <property type="match status" value="1"/>
</dbReference>
<dbReference type="CDD" id="cd16913">
    <property type="entry name" value="YkuD_like"/>
    <property type="match status" value="1"/>
</dbReference>
<dbReference type="GO" id="GO:0071555">
    <property type="term" value="P:cell wall organization"/>
    <property type="evidence" value="ECO:0007669"/>
    <property type="project" value="UniProtKB-UniRule"/>
</dbReference>
<evidence type="ECO:0000256" key="7">
    <source>
        <dbReference type="SAM" id="Phobius"/>
    </source>
</evidence>
<dbReference type="EMBL" id="QUAB01000042">
    <property type="protein sequence ID" value="REJ05270.1"/>
    <property type="molecule type" value="Genomic_DNA"/>
</dbReference>
<comment type="pathway">
    <text evidence="1 6">Cell wall biogenesis; peptidoglycan biosynthesis.</text>
</comment>
<evidence type="ECO:0000256" key="4">
    <source>
        <dbReference type="ARBA" id="ARBA00022984"/>
    </source>
</evidence>
<gene>
    <name evidence="9" type="ORF">DY023_10465</name>
</gene>
<feature type="active site" description="Proton donor/acceptor" evidence="6">
    <location>
        <position position="447"/>
    </location>
</feature>
<keyword evidence="7" id="KW-1133">Transmembrane helix</keyword>
<dbReference type="PANTHER" id="PTHR30582:SF2">
    <property type="entry name" value="L,D-TRANSPEPTIDASE YCIB-RELATED"/>
    <property type="match status" value="1"/>
</dbReference>
<dbReference type="RefSeq" id="WP_116242284.1">
    <property type="nucleotide sequence ID" value="NZ_QUAB01000042.1"/>
</dbReference>
<evidence type="ECO:0000259" key="8">
    <source>
        <dbReference type="PROSITE" id="PS52029"/>
    </source>
</evidence>
<accession>A0A371NT28</accession>
<reference evidence="9 10" key="1">
    <citation type="submission" date="2018-08" db="EMBL/GenBank/DDBJ databases">
        <title>Isolation, diversity and antifungal activity of Actinobacteria from cow dung.</title>
        <authorList>
            <person name="Ling L."/>
        </authorList>
    </citation>
    <scope>NUCLEOTIDE SEQUENCE [LARGE SCALE GENOMIC DNA]</scope>
    <source>
        <strain evidence="9 10">NEAU-LLE</strain>
    </source>
</reference>
<keyword evidence="3 6" id="KW-0133">Cell shape</keyword>
<keyword evidence="2" id="KW-0808">Transferase</keyword>
<dbReference type="SUPFAM" id="SSF141523">
    <property type="entry name" value="L,D-transpeptidase catalytic domain-like"/>
    <property type="match status" value="1"/>
</dbReference>
<dbReference type="AlphaFoldDB" id="A0A371NT28"/>
<dbReference type="OrthoDB" id="3176960at2"/>
<evidence type="ECO:0000256" key="2">
    <source>
        <dbReference type="ARBA" id="ARBA00022679"/>
    </source>
</evidence>
<feature type="domain" description="L,D-TPase catalytic" evidence="8">
    <location>
        <begin position="374"/>
        <end position="487"/>
    </location>
</feature>
<protein>
    <submittedName>
        <fullName evidence="9">Murein L,D-transpeptidase</fullName>
    </submittedName>
</protein>
<sequence length="488" mass="50220">MTDLVSAPNTGAQDIVADGAAPTVPLTDALPPSDGASHVEWAPSQPAPKKRHIGLWIGIGAGALLLAAAGASTILIAPGTTVAGIPVGGMTAGMAADAISSHLADTEIVLSGAGSDVTVNGASLGVDTDAKALADAAFAAHPMWNLGSWAGEPIEAEITLDPDAAERSLRAAVPASYKDGVDAVVAFDAKSGTYTVTPAVEGTGIDLDALTEVFVAAVAEGKSSAEFTATGTPVAADITSDEADAAAAKLNEMLPTIGFYVGKERTVPVAPALAASWLSVTPVDGDLVIEADAGAIQSTVATLPKAVDRAAVNATTVVDSNGKVLRTLTDGQTGRALGSTAGIAAAFAAQLGQGNGTYALTVNETPFATTALERHAVVDLSQQHAYFYENGKLVRDWAVSTGRPGFETRQGNFRIRAHVAMQDMVGETYVTKDVKWVTYFNGNQAFHGTYWHNNFGNVMSHGCVNMPESAAKWVYDWAPDGFEVTVRQ</sequence>
<evidence type="ECO:0000256" key="6">
    <source>
        <dbReference type="PROSITE-ProRule" id="PRU01373"/>
    </source>
</evidence>
<dbReference type="Gene3D" id="2.40.440.10">
    <property type="entry name" value="L,D-transpeptidase catalytic domain-like"/>
    <property type="match status" value="1"/>
</dbReference>
<dbReference type="GO" id="GO:0016740">
    <property type="term" value="F:transferase activity"/>
    <property type="evidence" value="ECO:0007669"/>
    <property type="project" value="UniProtKB-KW"/>
</dbReference>
<dbReference type="InterPro" id="IPR005490">
    <property type="entry name" value="LD_TPept_cat_dom"/>
</dbReference>
<keyword evidence="4 6" id="KW-0573">Peptidoglycan synthesis</keyword>
<feature type="transmembrane region" description="Helical" evidence="7">
    <location>
        <begin position="53"/>
        <end position="77"/>
    </location>
</feature>
<evidence type="ECO:0000313" key="9">
    <source>
        <dbReference type="EMBL" id="REJ05270.1"/>
    </source>
</evidence>
<evidence type="ECO:0000256" key="1">
    <source>
        <dbReference type="ARBA" id="ARBA00004752"/>
    </source>
</evidence>
<dbReference type="Proteomes" id="UP000262172">
    <property type="component" value="Unassembled WGS sequence"/>
</dbReference>
<evidence type="ECO:0000256" key="3">
    <source>
        <dbReference type="ARBA" id="ARBA00022960"/>
    </source>
</evidence>
<dbReference type="GO" id="GO:0071972">
    <property type="term" value="F:peptidoglycan L,D-transpeptidase activity"/>
    <property type="evidence" value="ECO:0007669"/>
    <property type="project" value="TreeGrafter"/>
</dbReference>
<evidence type="ECO:0000313" key="10">
    <source>
        <dbReference type="Proteomes" id="UP000262172"/>
    </source>
</evidence>
<proteinExistence type="predicted"/>
<dbReference type="GO" id="GO:0005576">
    <property type="term" value="C:extracellular region"/>
    <property type="evidence" value="ECO:0007669"/>
    <property type="project" value="TreeGrafter"/>
</dbReference>
<keyword evidence="7" id="KW-0812">Transmembrane</keyword>
<dbReference type="UniPathway" id="UPA00219"/>
<organism evidence="9 10">
    <name type="scientific">Microbacterium bovistercoris</name>
    <dbReference type="NCBI Taxonomy" id="2293570"/>
    <lineage>
        <taxon>Bacteria</taxon>
        <taxon>Bacillati</taxon>
        <taxon>Actinomycetota</taxon>
        <taxon>Actinomycetes</taxon>
        <taxon>Micrococcales</taxon>
        <taxon>Microbacteriaceae</taxon>
        <taxon>Microbacterium</taxon>
    </lineage>
</organism>
<dbReference type="InterPro" id="IPR050979">
    <property type="entry name" value="LD-transpeptidase"/>
</dbReference>
<dbReference type="InterPro" id="IPR038063">
    <property type="entry name" value="Transpep_catalytic_dom"/>
</dbReference>
<feature type="active site" description="Nucleophile" evidence="6">
    <location>
        <position position="463"/>
    </location>
</feature>
<name>A0A371NT28_9MICO</name>